<evidence type="ECO:0000256" key="1">
    <source>
        <dbReference type="ARBA" id="ARBA00002368"/>
    </source>
</evidence>
<evidence type="ECO:0000313" key="13">
    <source>
        <dbReference type="Proteomes" id="UP000036045"/>
    </source>
</evidence>
<comment type="function">
    <text evidence="1">Catalyzes the reversible cyclization of carbamoyl aspartate to dihydroorotate.</text>
</comment>
<protein>
    <recommendedName>
        <fullName evidence="9">Allantoinase</fullName>
        <ecNumber evidence="9">3.5.2.5</ecNumber>
    </recommendedName>
    <alternativeName>
        <fullName evidence="9">Allantoin-utilizing enzyme</fullName>
    </alternativeName>
</protein>
<dbReference type="GO" id="GO:0004038">
    <property type="term" value="F:allantoinase activity"/>
    <property type="evidence" value="ECO:0007669"/>
    <property type="project" value="UniProtKB-UniRule"/>
</dbReference>
<comment type="pathway">
    <text evidence="9">Nitrogen metabolism; (S)-allantoin degradation; allantoate from (S)-allantoin: step 1/1.</text>
</comment>
<dbReference type="InterPro" id="IPR047604">
    <property type="entry name" value="Allantoinase_bact"/>
</dbReference>
<evidence type="ECO:0000313" key="12">
    <source>
        <dbReference type="EMBL" id="KLV25087.1"/>
    </source>
</evidence>
<evidence type="ECO:0000259" key="11">
    <source>
        <dbReference type="Pfam" id="PF01979"/>
    </source>
</evidence>
<comment type="similarity">
    <text evidence="3">Belongs to the metallo-dependent hydrolases superfamily. DHOase family. Class I DHOase subfamily.</text>
</comment>
<comment type="subunit">
    <text evidence="4 9">Homotetramer.</text>
</comment>
<dbReference type="InterPro" id="IPR002195">
    <property type="entry name" value="Dihydroorotase_CS"/>
</dbReference>
<dbReference type="Proteomes" id="UP000036045">
    <property type="component" value="Unassembled WGS sequence"/>
</dbReference>
<dbReference type="Gene3D" id="2.30.40.10">
    <property type="entry name" value="Urease, subunit C, domain 1"/>
    <property type="match status" value="1"/>
</dbReference>
<dbReference type="HAMAP" id="MF_01645">
    <property type="entry name" value="Hydantoinase"/>
    <property type="match status" value="1"/>
</dbReference>
<dbReference type="InterPro" id="IPR011612">
    <property type="entry name" value="Urease_alpha_N_dom"/>
</dbReference>
<dbReference type="Gene3D" id="3.20.20.140">
    <property type="entry name" value="Metal-dependent hydrolases"/>
    <property type="match status" value="1"/>
</dbReference>
<dbReference type="GO" id="GO:0006145">
    <property type="term" value="P:purine nucleobase catabolic process"/>
    <property type="evidence" value="ECO:0007669"/>
    <property type="project" value="TreeGrafter"/>
</dbReference>
<dbReference type="PANTHER" id="PTHR43668:SF4">
    <property type="entry name" value="ALLANTOINASE"/>
    <property type="match status" value="1"/>
</dbReference>
<dbReference type="InterPro" id="IPR017593">
    <property type="entry name" value="Allantoinase"/>
</dbReference>
<gene>
    <name evidence="9" type="primary">allB</name>
    <name evidence="12" type="ORF">ABW02_16755</name>
</gene>
<evidence type="ECO:0000256" key="2">
    <source>
        <dbReference type="ARBA" id="ARBA00008829"/>
    </source>
</evidence>
<dbReference type="GO" id="GO:0008270">
    <property type="term" value="F:zinc ion binding"/>
    <property type="evidence" value="ECO:0007669"/>
    <property type="project" value="InterPro"/>
</dbReference>
<evidence type="ECO:0000259" key="10">
    <source>
        <dbReference type="Pfam" id="PF00449"/>
    </source>
</evidence>
<comment type="caution">
    <text evidence="12">The sequence shown here is derived from an EMBL/GenBank/DDBJ whole genome shotgun (WGS) entry which is preliminary data.</text>
</comment>
<feature type="binding site" evidence="9">
    <location>
        <position position="185"/>
    </location>
    <ligand>
        <name>Zn(2+)</name>
        <dbReference type="ChEBI" id="CHEBI:29105"/>
        <label>2</label>
    </ligand>
</feature>
<sequence length="438" mass="48217">MEDLDLIIQNGFLVNEETVYKADVGVKNGKIAIVGSGINGNNATKTYNADGLYLFPGVIDSHVHFNEPGRSDWEGLESGSKSLAAGGGTLFFDMPLNSHPPTITEYGFQQKERLAKKKSVIDYRLWGGIVPGNYNEIEKLVKCGVIGFKAFMSNSGIEDFQSADDRTLYQAMKKIAALHSILAVHAESDTITEFLSKEIIHQQTNIGLAFSNARPIFSEVEAVQRIIAYAEATRCKVHIVHITSSKVLEPIIVAKRRGLDISVETCPHYLSLTIDDLEELGAVAKCAPPLRSDNEVDDLWEAIKREEIDMIGSDHSPSLPSMKNGNLLEAWGGIAGCQTTLSVLLEEGYWKRGISLPIIAKITSTNPAKRFGLYPQKGSITNGSDADIAIVDLNETYTLQKEDLYYKHKISPYIGKTFRGKVKATICKGEIVYSTLNR</sequence>
<evidence type="ECO:0000256" key="6">
    <source>
        <dbReference type="ARBA" id="ARBA00022723"/>
    </source>
</evidence>
<feature type="binding site" description="via carbamate group" evidence="9">
    <location>
        <position position="149"/>
    </location>
    <ligand>
        <name>Zn(2+)</name>
        <dbReference type="ChEBI" id="CHEBI:29105"/>
        <label>2</label>
    </ligand>
</feature>
<organism evidence="12 13">
    <name type="scientific">Niallia circulans</name>
    <name type="common">Bacillus circulans</name>
    <dbReference type="NCBI Taxonomy" id="1397"/>
    <lineage>
        <taxon>Bacteria</taxon>
        <taxon>Bacillati</taxon>
        <taxon>Bacillota</taxon>
        <taxon>Bacilli</taxon>
        <taxon>Bacillales</taxon>
        <taxon>Bacillaceae</taxon>
        <taxon>Niallia</taxon>
    </lineage>
</organism>
<dbReference type="InterPro" id="IPR011059">
    <property type="entry name" value="Metal-dep_hydrolase_composite"/>
</dbReference>
<dbReference type="InterPro" id="IPR050138">
    <property type="entry name" value="DHOase/Allantoinase_Hydrolase"/>
</dbReference>
<accession>A0A0J1IGL6</accession>
<evidence type="ECO:0000256" key="8">
    <source>
        <dbReference type="ARBA" id="ARBA00022833"/>
    </source>
</evidence>
<feature type="binding site" description="via carbamate group" evidence="9">
    <location>
        <position position="149"/>
    </location>
    <ligand>
        <name>Zn(2+)</name>
        <dbReference type="ChEBI" id="CHEBI:29105"/>
        <label>1</label>
    </ligand>
</feature>
<dbReference type="PROSITE" id="PS00482">
    <property type="entry name" value="DIHYDROOROTASE_1"/>
    <property type="match status" value="1"/>
</dbReference>
<name>A0A0J1IGL6_NIACI</name>
<dbReference type="PATRIC" id="fig|1397.4.peg.1551"/>
<reference evidence="12 13" key="1">
    <citation type="submission" date="2015-05" db="EMBL/GenBank/DDBJ databases">
        <title>Whole genome sequence and identification of bacterial endophytes from Costus igneus.</title>
        <authorList>
            <person name="Lee Y.P."/>
            <person name="Gan H.M."/>
            <person name="Eng W."/>
            <person name="Wheatley M.S."/>
            <person name="Caraballo A."/>
            <person name="Polter S."/>
            <person name="Savka M.A."/>
            <person name="Hudson A.O."/>
        </authorList>
    </citation>
    <scope>NUCLEOTIDE SEQUENCE [LARGE SCALE GENOMIC DNA]</scope>
    <source>
        <strain evidence="12 13">RIT379</strain>
    </source>
</reference>
<dbReference type="UniPathway" id="UPA00395">
    <property type="reaction ID" value="UER00653"/>
</dbReference>
<comment type="cofactor">
    <cofactor evidence="9">
        <name>Zn(2+)</name>
        <dbReference type="ChEBI" id="CHEBI:29105"/>
    </cofactor>
    <text evidence="9">Binds 2 Zn(2+) ions per subunit.</text>
</comment>
<keyword evidence="13" id="KW-1185">Reference proteome</keyword>
<dbReference type="OrthoDB" id="9765462at2"/>
<evidence type="ECO:0000256" key="7">
    <source>
        <dbReference type="ARBA" id="ARBA00022801"/>
    </source>
</evidence>
<comment type="similarity">
    <text evidence="2">Belongs to the metallo-dependent hydrolases superfamily. Hydantoinase/dihydropyrimidinase family.</text>
</comment>
<keyword evidence="6 9" id="KW-0479">Metal-binding</keyword>
<dbReference type="GO" id="GO:0000256">
    <property type="term" value="P:allantoin catabolic process"/>
    <property type="evidence" value="ECO:0007669"/>
    <property type="project" value="UniProtKB-UniRule"/>
</dbReference>
<dbReference type="EC" id="3.5.2.5" evidence="9"/>
<comment type="similarity">
    <text evidence="9">Belongs to the metallo-dependent hydrolases superfamily. Allantoinase family.</text>
</comment>
<dbReference type="GO" id="GO:0005737">
    <property type="term" value="C:cytoplasm"/>
    <property type="evidence" value="ECO:0007669"/>
    <property type="project" value="TreeGrafter"/>
</dbReference>
<feature type="binding site" evidence="9">
    <location>
        <position position="314"/>
    </location>
    <ligand>
        <name>Zn(2+)</name>
        <dbReference type="ChEBI" id="CHEBI:29105"/>
        <label>1</label>
    </ligand>
</feature>
<comment type="PTM">
    <text evidence="9">Carboxylation allows a single lysine to coordinate two zinc ions.</text>
</comment>
<dbReference type="InterPro" id="IPR006680">
    <property type="entry name" value="Amidohydro-rel"/>
</dbReference>
<dbReference type="GO" id="GO:0050897">
    <property type="term" value="F:cobalt ion binding"/>
    <property type="evidence" value="ECO:0007669"/>
    <property type="project" value="InterPro"/>
</dbReference>
<feature type="domain" description="Amidohydrolase-related" evidence="11">
    <location>
        <begin position="53"/>
        <end position="432"/>
    </location>
</feature>
<dbReference type="NCBIfam" id="NF004839">
    <property type="entry name" value="PRK06189.1"/>
    <property type="match status" value="1"/>
</dbReference>
<proteinExistence type="inferred from homology"/>
<dbReference type="SUPFAM" id="SSF51556">
    <property type="entry name" value="Metallo-dependent hydrolases"/>
    <property type="match status" value="1"/>
</dbReference>
<keyword evidence="8 9" id="KW-0862">Zinc</keyword>
<dbReference type="InterPro" id="IPR032466">
    <property type="entry name" value="Metal_Hydrolase"/>
</dbReference>
<keyword evidence="7 9" id="KW-0378">Hydrolase</keyword>
<evidence type="ECO:0000256" key="9">
    <source>
        <dbReference type="HAMAP-Rule" id="MF_01645"/>
    </source>
</evidence>
<feature type="modified residue" description="N6-carboxylysine" evidence="9">
    <location>
        <position position="149"/>
    </location>
</feature>
<keyword evidence="5 9" id="KW-0659">Purine metabolism</keyword>
<dbReference type="PANTHER" id="PTHR43668">
    <property type="entry name" value="ALLANTOINASE"/>
    <property type="match status" value="1"/>
</dbReference>
<dbReference type="RefSeq" id="WP_047943427.1">
    <property type="nucleotide sequence ID" value="NZ_CP053989.1"/>
</dbReference>
<feature type="binding site" evidence="9">
    <location>
        <position position="64"/>
    </location>
    <ligand>
        <name>Zn(2+)</name>
        <dbReference type="ChEBI" id="CHEBI:29105"/>
        <label>1</label>
    </ligand>
</feature>
<dbReference type="EMBL" id="LDPH01000018">
    <property type="protein sequence ID" value="KLV25087.1"/>
    <property type="molecule type" value="Genomic_DNA"/>
</dbReference>
<dbReference type="Pfam" id="PF01979">
    <property type="entry name" value="Amidohydro_1"/>
    <property type="match status" value="1"/>
</dbReference>
<feature type="domain" description="Urease alpha-subunit N-terminal" evidence="10">
    <location>
        <begin position="4"/>
        <end position="41"/>
    </location>
</feature>
<comment type="function">
    <text evidence="9">Catalyzes the conversion of allantoin (5-ureidohydantoin) to allantoic acid by hydrolytic cleavage of the five-member hydantoin ring.</text>
</comment>
<evidence type="ECO:0000256" key="5">
    <source>
        <dbReference type="ARBA" id="ARBA00022631"/>
    </source>
</evidence>
<dbReference type="NCBIfam" id="TIGR03178">
    <property type="entry name" value="allantoinase"/>
    <property type="match status" value="1"/>
</dbReference>
<dbReference type="Pfam" id="PF00449">
    <property type="entry name" value="Urease_alpha"/>
    <property type="match status" value="1"/>
</dbReference>
<feature type="binding site" evidence="9">
    <location>
        <position position="62"/>
    </location>
    <ligand>
        <name>Zn(2+)</name>
        <dbReference type="ChEBI" id="CHEBI:29105"/>
        <label>1</label>
    </ligand>
</feature>
<evidence type="ECO:0000256" key="3">
    <source>
        <dbReference type="ARBA" id="ARBA00010286"/>
    </source>
</evidence>
<comment type="catalytic activity">
    <reaction evidence="9">
        <text>(S)-allantoin + H2O = allantoate + H(+)</text>
        <dbReference type="Rhea" id="RHEA:17029"/>
        <dbReference type="ChEBI" id="CHEBI:15377"/>
        <dbReference type="ChEBI" id="CHEBI:15378"/>
        <dbReference type="ChEBI" id="CHEBI:15678"/>
        <dbReference type="ChEBI" id="CHEBI:17536"/>
        <dbReference type="EC" id="3.5.2.5"/>
    </reaction>
</comment>
<dbReference type="GeneID" id="56349654"/>
<dbReference type="SUPFAM" id="SSF51338">
    <property type="entry name" value="Composite domain of metallo-dependent hydrolases"/>
    <property type="match status" value="1"/>
</dbReference>
<dbReference type="FunFam" id="3.20.20.140:FF:000174">
    <property type="entry name" value="Dihydropyrimidinase-related protein 2"/>
    <property type="match status" value="1"/>
</dbReference>
<evidence type="ECO:0000256" key="4">
    <source>
        <dbReference type="ARBA" id="ARBA00011881"/>
    </source>
</evidence>
<dbReference type="AlphaFoldDB" id="A0A0J1IGL6"/>
<feature type="binding site" evidence="9">
    <location>
        <position position="241"/>
    </location>
    <ligand>
        <name>Zn(2+)</name>
        <dbReference type="ChEBI" id="CHEBI:29105"/>
        <label>2</label>
    </ligand>
</feature>